<keyword evidence="3" id="KW-1185">Reference proteome</keyword>
<feature type="region of interest" description="Disordered" evidence="1">
    <location>
        <begin position="39"/>
        <end position="60"/>
    </location>
</feature>
<accession>A0A2U1KUR5</accession>
<dbReference type="EMBL" id="PKPP01013755">
    <property type="protein sequence ID" value="PWA40501.1"/>
    <property type="molecule type" value="Genomic_DNA"/>
</dbReference>
<proteinExistence type="predicted"/>
<evidence type="ECO:0000256" key="1">
    <source>
        <dbReference type="SAM" id="MobiDB-lite"/>
    </source>
</evidence>
<comment type="caution">
    <text evidence="2">The sequence shown here is derived from an EMBL/GenBank/DDBJ whole genome shotgun (WGS) entry which is preliminary data.</text>
</comment>
<dbReference type="AlphaFoldDB" id="A0A2U1KUR5"/>
<dbReference type="Proteomes" id="UP000245207">
    <property type="component" value="Unassembled WGS sequence"/>
</dbReference>
<evidence type="ECO:0000313" key="3">
    <source>
        <dbReference type="Proteomes" id="UP000245207"/>
    </source>
</evidence>
<feature type="compositionally biased region" description="Polar residues" evidence="1">
    <location>
        <begin position="41"/>
        <end position="60"/>
    </location>
</feature>
<name>A0A2U1KUR5_ARTAN</name>
<sequence length="93" mass="10113">MGFVEAYKKKGKGKLQGTYLQVDGIRFQKPKVSYYYRPVTKSKNGGASTSKPSVQSNTGSPTVNASLLVTNLLLILLVVRLLPGITRISTLLI</sequence>
<gene>
    <name evidence="2" type="ORF">CTI12_AA565320</name>
</gene>
<reference evidence="2 3" key="1">
    <citation type="journal article" date="2018" name="Mol. Plant">
        <title>The genome of Artemisia annua provides insight into the evolution of Asteraceae family and artemisinin biosynthesis.</title>
        <authorList>
            <person name="Shen Q."/>
            <person name="Zhang L."/>
            <person name="Liao Z."/>
            <person name="Wang S."/>
            <person name="Yan T."/>
            <person name="Shi P."/>
            <person name="Liu M."/>
            <person name="Fu X."/>
            <person name="Pan Q."/>
            <person name="Wang Y."/>
            <person name="Lv Z."/>
            <person name="Lu X."/>
            <person name="Zhang F."/>
            <person name="Jiang W."/>
            <person name="Ma Y."/>
            <person name="Chen M."/>
            <person name="Hao X."/>
            <person name="Li L."/>
            <person name="Tang Y."/>
            <person name="Lv G."/>
            <person name="Zhou Y."/>
            <person name="Sun X."/>
            <person name="Brodelius P.E."/>
            <person name="Rose J.K.C."/>
            <person name="Tang K."/>
        </authorList>
    </citation>
    <scope>NUCLEOTIDE SEQUENCE [LARGE SCALE GENOMIC DNA]</scope>
    <source>
        <strain evidence="3">cv. Huhao1</strain>
        <tissue evidence="2">Leaf</tissue>
    </source>
</reference>
<protein>
    <submittedName>
        <fullName evidence="2">Uncharacterized protein</fullName>
    </submittedName>
</protein>
<organism evidence="2 3">
    <name type="scientific">Artemisia annua</name>
    <name type="common">Sweet wormwood</name>
    <dbReference type="NCBI Taxonomy" id="35608"/>
    <lineage>
        <taxon>Eukaryota</taxon>
        <taxon>Viridiplantae</taxon>
        <taxon>Streptophyta</taxon>
        <taxon>Embryophyta</taxon>
        <taxon>Tracheophyta</taxon>
        <taxon>Spermatophyta</taxon>
        <taxon>Magnoliopsida</taxon>
        <taxon>eudicotyledons</taxon>
        <taxon>Gunneridae</taxon>
        <taxon>Pentapetalae</taxon>
        <taxon>asterids</taxon>
        <taxon>campanulids</taxon>
        <taxon>Asterales</taxon>
        <taxon>Asteraceae</taxon>
        <taxon>Asteroideae</taxon>
        <taxon>Anthemideae</taxon>
        <taxon>Artemisiinae</taxon>
        <taxon>Artemisia</taxon>
    </lineage>
</organism>
<evidence type="ECO:0000313" key="2">
    <source>
        <dbReference type="EMBL" id="PWA40501.1"/>
    </source>
</evidence>